<dbReference type="AlphaFoldDB" id="T1GJU4"/>
<name>T1GJU4_MEGSC</name>
<comment type="subcellular location">
    <subcellularLocation>
        <location evidence="1">Nucleus</location>
    </subcellularLocation>
</comment>
<feature type="compositionally biased region" description="Low complexity" evidence="6">
    <location>
        <begin position="9"/>
        <end position="20"/>
    </location>
</feature>
<dbReference type="Pfam" id="PF10198">
    <property type="entry name" value="Ada3"/>
    <property type="match status" value="1"/>
</dbReference>
<dbReference type="EMBL" id="CAQQ02176783">
    <property type="status" value="NOT_ANNOTATED_CDS"/>
    <property type="molecule type" value="Genomic_DNA"/>
</dbReference>
<evidence type="ECO:0000256" key="4">
    <source>
        <dbReference type="ARBA" id="ARBA00023163"/>
    </source>
</evidence>
<dbReference type="GO" id="GO:0006357">
    <property type="term" value="P:regulation of transcription by RNA polymerase II"/>
    <property type="evidence" value="ECO:0007669"/>
    <property type="project" value="TreeGrafter"/>
</dbReference>
<reference evidence="8" key="1">
    <citation type="submission" date="2013-02" db="EMBL/GenBank/DDBJ databases">
        <authorList>
            <person name="Hughes D."/>
        </authorList>
    </citation>
    <scope>NUCLEOTIDE SEQUENCE</scope>
    <source>
        <strain>Durham</strain>
        <strain evidence="8">NC isolate 2 -- Noor lab</strain>
    </source>
</reference>
<evidence type="ECO:0000256" key="1">
    <source>
        <dbReference type="ARBA" id="ARBA00004123"/>
    </source>
</evidence>
<dbReference type="Proteomes" id="UP000015102">
    <property type="component" value="Unassembled WGS sequence"/>
</dbReference>
<evidence type="ECO:0000256" key="2">
    <source>
        <dbReference type="ARBA" id="ARBA00005330"/>
    </source>
</evidence>
<evidence type="ECO:0000313" key="8">
    <source>
        <dbReference type="Proteomes" id="UP000015102"/>
    </source>
</evidence>
<keyword evidence="4" id="KW-0804">Transcription</keyword>
<organism evidence="7 8">
    <name type="scientific">Megaselia scalaris</name>
    <name type="common">Humpbacked fly</name>
    <name type="synonym">Phora scalaris</name>
    <dbReference type="NCBI Taxonomy" id="36166"/>
    <lineage>
        <taxon>Eukaryota</taxon>
        <taxon>Metazoa</taxon>
        <taxon>Ecdysozoa</taxon>
        <taxon>Arthropoda</taxon>
        <taxon>Hexapoda</taxon>
        <taxon>Insecta</taxon>
        <taxon>Pterygota</taxon>
        <taxon>Neoptera</taxon>
        <taxon>Endopterygota</taxon>
        <taxon>Diptera</taxon>
        <taxon>Brachycera</taxon>
        <taxon>Muscomorpha</taxon>
        <taxon>Platypezoidea</taxon>
        <taxon>Phoridae</taxon>
        <taxon>Megaseliini</taxon>
        <taxon>Megaselia</taxon>
    </lineage>
</organism>
<keyword evidence="3" id="KW-0805">Transcription regulation</keyword>
<comment type="similarity">
    <text evidence="2">Belongs to the NGG1 family.</text>
</comment>
<evidence type="ECO:0000256" key="5">
    <source>
        <dbReference type="ARBA" id="ARBA00023242"/>
    </source>
</evidence>
<accession>T1GJU4</accession>
<dbReference type="HOGENOM" id="CLU_1645656_0_0_1"/>
<dbReference type="InterPro" id="IPR019340">
    <property type="entry name" value="Histone_AcTrfase_su3"/>
</dbReference>
<sequence length="161" mass="18424">MDGISNGDSNSCSSENTNTINSNSFKLQNGILMEKRVKKELIEQGILEDEPIKHEDDEILSEIKRLTTELNAVAEFNHNELLRLHTSSKAELQRLEIKRKLDIVDQEIVESYKKVVAAKIKKRPLSIDEQDDINRLIHEQKRLSDELDRIPIPGSSSESNF</sequence>
<dbReference type="GO" id="GO:0005634">
    <property type="term" value="C:nucleus"/>
    <property type="evidence" value="ECO:0007669"/>
    <property type="project" value="UniProtKB-SubCell"/>
</dbReference>
<dbReference type="EnsemblMetazoa" id="MESCA003748-RA">
    <property type="protein sequence ID" value="MESCA003748-PA"/>
    <property type="gene ID" value="MESCA003748"/>
</dbReference>
<keyword evidence="8" id="KW-1185">Reference proteome</keyword>
<dbReference type="PANTHER" id="PTHR13556">
    <property type="entry name" value="TRANSCRIPTIONAL ADAPTER 3-RELATED"/>
    <property type="match status" value="1"/>
</dbReference>
<reference evidence="7" key="2">
    <citation type="submission" date="2015-06" db="UniProtKB">
        <authorList>
            <consortium name="EnsemblMetazoa"/>
        </authorList>
    </citation>
    <scope>IDENTIFICATION</scope>
</reference>
<evidence type="ECO:0000256" key="3">
    <source>
        <dbReference type="ARBA" id="ARBA00023015"/>
    </source>
</evidence>
<protein>
    <submittedName>
        <fullName evidence="7">Uncharacterized protein</fullName>
    </submittedName>
</protein>
<dbReference type="OMA" id="KEKEHAW"/>
<proteinExistence type="inferred from homology"/>
<keyword evidence="5" id="KW-0539">Nucleus</keyword>
<dbReference type="PANTHER" id="PTHR13556:SF2">
    <property type="entry name" value="TRANSCRIPTIONAL ADAPTER 3"/>
    <property type="match status" value="1"/>
</dbReference>
<dbReference type="STRING" id="36166.T1GJU4"/>
<dbReference type="GO" id="GO:0003713">
    <property type="term" value="F:transcription coactivator activity"/>
    <property type="evidence" value="ECO:0007669"/>
    <property type="project" value="TreeGrafter"/>
</dbReference>
<evidence type="ECO:0000313" key="7">
    <source>
        <dbReference type="EnsemblMetazoa" id="MESCA003748-PA"/>
    </source>
</evidence>
<evidence type="ECO:0000256" key="6">
    <source>
        <dbReference type="SAM" id="MobiDB-lite"/>
    </source>
</evidence>
<feature type="region of interest" description="Disordered" evidence="6">
    <location>
        <begin position="1"/>
        <end position="20"/>
    </location>
</feature>
<dbReference type="GO" id="GO:0000124">
    <property type="term" value="C:SAGA complex"/>
    <property type="evidence" value="ECO:0007669"/>
    <property type="project" value="TreeGrafter"/>
</dbReference>